<evidence type="ECO:0000259" key="6">
    <source>
        <dbReference type="PROSITE" id="PS50052"/>
    </source>
</evidence>
<feature type="compositionally biased region" description="Polar residues" evidence="4">
    <location>
        <begin position="489"/>
        <end position="498"/>
    </location>
</feature>
<reference evidence="8 9" key="1">
    <citation type="submission" date="2020-10" db="EMBL/GenBank/DDBJ databases">
        <authorList>
            <person name="Klimov P.B."/>
            <person name="Dyachkov S.M."/>
            <person name="Chetverikov P.E."/>
        </authorList>
    </citation>
    <scope>NUCLEOTIDE SEQUENCE [LARGE SCALE GENOMIC DNA]</scope>
    <source>
        <strain evidence="8">BMOC 18-1129-001#AD2665</strain>
        <tissue evidence="8">Entire mites</tissue>
    </source>
</reference>
<proteinExistence type="inferred from homology"/>
<name>A0ABQ7S8I5_9ACAR</name>
<feature type="domain" description="Guanylate kinase-like" evidence="6">
    <location>
        <begin position="758"/>
        <end position="947"/>
    </location>
</feature>
<dbReference type="PROSITE" id="PS50106">
    <property type="entry name" value="PDZ"/>
    <property type="match status" value="1"/>
</dbReference>
<dbReference type="Gene3D" id="2.30.42.10">
    <property type="match status" value="1"/>
</dbReference>
<accession>A0ABQ7S8I5</accession>
<dbReference type="CDD" id="cd06798">
    <property type="entry name" value="PDZ_MPP5-like"/>
    <property type="match status" value="1"/>
</dbReference>
<dbReference type="PANTHER" id="PTHR23122">
    <property type="entry name" value="MEMBRANE-ASSOCIATED GUANYLATE KINASE MAGUK"/>
    <property type="match status" value="1"/>
</dbReference>
<dbReference type="Gene3D" id="3.40.50.300">
    <property type="entry name" value="P-loop containing nucleotide triphosphate hydrolases"/>
    <property type="match status" value="1"/>
</dbReference>
<dbReference type="EMBL" id="JAIFTH010000356">
    <property type="protein sequence ID" value="KAG9509737.1"/>
    <property type="molecule type" value="Genomic_DNA"/>
</dbReference>
<evidence type="ECO:0000256" key="3">
    <source>
        <dbReference type="PROSITE-ProRule" id="PRU00192"/>
    </source>
</evidence>
<dbReference type="InterPro" id="IPR001478">
    <property type="entry name" value="PDZ"/>
</dbReference>
<feature type="region of interest" description="Disordered" evidence="4">
    <location>
        <begin position="160"/>
        <end position="190"/>
    </location>
</feature>
<dbReference type="SUPFAM" id="SSF50156">
    <property type="entry name" value="PDZ domain-like"/>
    <property type="match status" value="2"/>
</dbReference>
<dbReference type="InterPro" id="IPR020590">
    <property type="entry name" value="Guanylate_kinase_CS"/>
</dbReference>
<dbReference type="InterPro" id="IPR001452">
    <property type="entry name" value="SH3_domain"/>
</dbReference>
<dbReference type="InterPro" id="IPR027417">
    <property type="entry name" value="P-loop_NTPase"/>
</dbReference>
<dbReference type="SUPFAM" id="SSF50044">
    <property type="entry name" value="SH3-domain"/>
    <property type="match status" value="1"/>
</dbReference>
<dbReference type="Gene3D" id="2.30.30.40">
    <property type="entry name" value="SH3 Domains"/>
    <property type="match status" value="1"/>
</dbReference>
<dbReference type="Pfam" id="PF00595">
    <property type="entry name" value="PDZ"/>
    <property type="match status" value="1"/>
</dbReference>
<keyword evidence="2 3" id="KW-0728">SH3 domain</keyword>
<feature type="compositionally biased region" description="Polar residues" evidence="4">
    <location>
        <begin position="447"/>
        <end position="480"/>
    </location>
</feature>
<sequence length="971" mass="109254">SPADRDDCDEIIEINGKALNECRHTDITQHIHQCIRSKTICLRVKKRRSHCEVPIDASLLDAFVIGSRAKYQLEKIVKQINIVASKDLRQITNKMELVELNNTTPNHSQSNAISSNGGGNTGAIGAPQKLTGLATTSNSSSNAPIDSLVIGGSISSGGGSIPNELINSHSQSNSQRAHTNSRQPKHREVPVDVPDSFIGMAKQSPRYPPPKPHRQLTPVSNNVPYHVSPHTVQNASLNHQHQHQQQAQTYSQGPKIMKSSLRDSVKLKLLEQTTYNSNGQTVYNLQPAVNRAYEPDDEILGSNNVPVELNHSTERAVINNLTEANDKVPARLPDLFAVYNRLQNNLDGEFADATNEANLPKLLSIYTTVMQQQHRQYSLPPSLRGDPNNAIKITDLLQTVISLLREGNVTNETAELISILTKYEMDGLCSAFDRITQPFDFSDHKQSNGVDYQISPSRNQQTKPYNPNQYQSTSPDQPHPQQHFENRQQMHSPQQHPAYNQHPINPAYESNAYPMHSIIPDMDVDMNGSYVRIARIEKSSSQPLGATVRNENDRVVIGRIVRGGAAEKSGLLHEGDEILQVNGIEMKGKNINQVFDILNEMKGTLIFMIAPRDYAHPHQLNQPQKTLNLKALFDYDAHNDPYIPCKELGISFCKGDILHVIDQSDPNWWQAHRNDDSCTNSTLAGLIPSANFHIQRERTLAEPNIARINKRSPASILLDCGKGTSPSRRKKSLNMMMAPDEILTYEEIDLYYPRKYRKRPIVMVGPTNIGRQELRLRLLQDKSRFAAAIPHTTRPPRDGEKNGFDYHFVTKAQFEADIRAGKFVEHGEFEKHYYGTTLEAIEAVIKSEKICVLNLHVPSILILRQSHAGPILKPFFVFVQPPTNLDKLDRLVKSLKQPDEHHPSGAELQKIVDEAQCILSHCKPYFDCILPISDVERAYQALLHEIRKVETEPQWIPKFWSQDHQDMDPSG</sequence>
<evidence type="ECO:0000256" key="1">
    <source>
        <dbReference type="ARBA" id="ARBA00007014"/>
    </source>
</evidence>
<dbReference type="SMART" id="SM00072">
    <property type="entry name" value="GuKc"/>
    <property type="match status" value="1"/>
</dbReference>
<dbReference type="InterPro" id="IPR036034">
    <property type="entry name" value="PDZ_sf"/>
</dbReference>
<dbReference type="InterPro" id="IPR008144">
    <property type="entry name" value="Guanylate_kin-like_dom"/>
</dbReference>
<feature type="non-terminal residue" evidence="8">
    <location>
        <position position="1"/>
    </location>
</feature>
<dbReference type="PROSITE" id="PS50052">
    <property type="entry name" value="GUANYLATE_KINASE_2"/>
    <property type="match status" value="1"/>
</dbReference>
<dbReference type="SMART" id="SM00326">
    <property type="entry name" value="SH3"/>
    <property type="match status" value="1"/>
</dbReference>
<evidence type="ECO:0000259" key="7">
    <source>
        <dbReference type="PROSITE" id="PS50106"/>
    </source>
</evidence>
<dbReference type="InterPro" id="IPR050716">
    <property type="entry name" value="MAGUK"/>
</dbReference>
<feature type="compositionally biased region" description="Polar residues" evidence="4">
    <location>
        <begin position="165"/>
        <end position="182"/>
    </location>
</feature>
<feature type="domain" description="SH3" evidence="5">
    <location>
        <begin position="624"/>
        <end position="697"/>
    </location>
</feature>
<dbReference type="PROSITE" id="PS50002">
    <property type="entry name" value="SH3"/>
    <property type="match status" value="1"/>
</dbReference>
<dbReference type="InterPro" id="IPR008145">
    <property type="entry name" value="GK/Ca_channel_bsu"/>
</dbReference>
<dbReference type="Pfam" id="PF07653">
    <property type="entry name" value="SH3_2"/>
    <property type="match status" value="1"/>
</dbReference>
<protein>
    <submittedName>
        <fullName evidence="8">MAGUK p55 subfamily member 5</fullName>
    </submittedName>
</protein>
<dbReference type="InterPro" id="IPR036028">
    <property type="entry name" value="SH3-like_dom_sf"/>
</dbReference>
<evidence type="ECO:0000256" key="4">
    <source>
        <dbReference type="SAM" id="MobiDB-lite"/>
    </source>
</evidence>
<feature type="compositionally biased region" description="Polar residues" evidence="4">
    <location>
        <begin position="102"/>
        <end position="115"/>
    </location>
</feature>
<keyword evidence="9" id="KW-1185">Reference proteome</keyword>
<dbReference type="Pfam" id="PF00625">
    <property type="entry name" value="Guanylate_kin"/>
    <property type="match status" value="1"/>
</dbReference>
<feature type="domain" description="PDZ" evidence="7">
    <location>
        <begin position="533"/>
        <end position="613"/>
    </location>
</feature>
<feature type="region of interest" description="Disordered" evidence="4">
    <location>
        <begin position="102"/>
        <end position="127"/>
    </location>
</feature>
<dbReference type="SMART" id="SM00228">
    <property type="entry name" value="PDZ"/>
    <property type="match status" value="1"/>
</dbReference>
<dbReference type="CDD" id="cd00071">
    <property type="entry name" value="GMPK"/>
    <property type="match status" value="1"/>
</dbReference>
<dbReference type="SUPFAM" id="SSF52540">
    <property type="entry name" value="P-loop containing nucleoside triphosphate hydrolases"/>
    <property type="match status" value="1"/>
</dbReference>
<evidence type="ECO:0000313" key="8">
    <source>
        <dbReference type="EMBL" id="KAG9509737.1"/>
    </source>
</evidence>
<evidence type="ECO:0000313" key="9">
    <source>
        <dbReference type="Proteomes" id="UP000825002"/>
    </source>
</evidence>
<organism evidence="8 9">
    <name type="scientific">Fragariocoptes setiger</name>
    <dbReference type="NCBI Taxonomy" id="1670756"/>
    <lineage>
        <taxon>Eukaryota</taxon>
        <taxon>Metazoa</taxon>
        <taxon>Ecdysozoa</taxon>
        <taxon>Arthropoda</taxon>
        <taxon>Chelicerata</taxon>
        <taxon>Arachnida</taxon>
        <taxon>Acari</taxon>
        <taxon>Acariformes</taxon>
        <taxon>Trombidiformes</taxon>
        <taxon>Prostigmata</taxon>
        <taxon>Eupodina</taxon>
        <taxon>Eriophyoidea</taxon>
        <taxon>Phytoptidae</taxon>
        <taxon>Fragariocoptes</taxon>
    </lineage>
</organism>
<dbReference type="PROSITE" id="PS00856">
    <property type="entry name" value="GUANYLATE_KINASE_1"/>
    <property type="match status" value="1"/>
</dbReference>
<dbReference type="Proteomes" id="UP000825002">
    <property type="component" value="Unassembled WGS sequence"/>
</dbReference>
<comment type="similarity">
    <text evidence="1">Belongs to the MAGUK family.</text>
</comment>
<comment type="caution">
    <text evidence="8">The sequence shown here is derived from an EMBL/GenBank/DDBJ whole genome shotgun (WGS) entry which is preliminary data.</text>
</comment>
<gene>
    <name evidence="8" type="primary">MPP5</name>
    <name evidence="8" type="ORF">GZH46_01732</name>
</gene>
<feature type="region of interest" description="Disordered" evidence="4">
    <location>
        <begin position="442"/>
        <end position="507"/>
    </location>
</feature>
<evidence type="ECO:0000259" key="5">
    <source>
        <dbReference type="PROSITE" id="PS50002"/>
    </source>
</evidence>
<evidence type="ECO:0000256" key="2">
    <source>
        <dbReference type="ARBA" id="ARBA00022443"/>
    </source>
</evidence>